<proteinExistence type="predicted"/>
<feature type="compositionally biased region" description="Polar residues" evidence="1">
    <location>
        <begin position="1"/>
        <end position="14"/>
    </location>
</feature>
<organism evidence="2 3">
    <name type="scientific">Caerostris darwini</name>
    <dbReference type="NCBI Taxonomy" id="1538125"/>
    <lineage>
        <taxon>Eukaryota</taxon>
        <taxon>Metazoa</taxon>
        <taxon>Ecdysozoa</taxon>
        <taxon>Arthropoda</taxon>
        <taxon>Chelicerata</taxon>
        <taxon>Arachnida</taxon>
        <taxon>Araneae</taxon>
        <taxon>Araneomorphae</taxon>
        <taxon>Entelegynae</taxon>
        <taxon>Araneoidea</taxon>
        <taxon>Araneidae</taxon>
        <taxon>Caerostris</taxon>
    </lineage>
</organism>
<feature type="region of interest" description="Disordered" evidence="1">
    <location>
        <begin position="1"/>
        <end position="26"/>
    </location>
</feature>
<dbReference type="EMBL" id="BPLQ01012135">
    <property type="protein sequence ID" value="GIY62828.1"/>
    <property type="molecule type" value="Genomic_DNA"/>
</dbReference>
<dbReference type="AlphaFoldDB" id="A0AAV4UYL2"/>
<sequence>MQMNSHFPVDNNNLKPRLHAPSSPQGRRALQLIYWRASRGRLKTRLGSLNPLCASRKSQLSSQIRDQYPHPLSPGRVGCRAGAADFWASDRMMHGGWFSVLSMQRGLFGKR</sequence>
<name>A0AAV4UYL2_9ARAC</name>
<gene>
    <name evidence="2" type="ORF">CDAR_10491</name>
</gene>
<evidence type="ECO:0000313" key="2">
    <source>
        <dbReference type="EMBL" id="GIY62828.1"/>
    </source>
</evidence>
<evidence type="ECO:0000313" key="3">
    <source>
        <dbReference type="Proteomes" id="UP001054837"/>
    </source>
</evidence>
<protein>
    <submittedName>
        <fullName evidence="2">Uncharacterized protein</fullName>
    </submittedName>
</protein>
<keyword evidence="3" id="KW-1185">Reference proteome</keyword>
<reference evidence="2 3" key="1">
    <citation type="submission" date="2021-06" db="EMBL/GenBank/DDBJ databases">
        <title>Caerostris darwini draft genome.</title>
        <authorList>
            <person name="Kono N."/>
            <person name="Arakawa K."/>
        </authorList>
    </citation>
    <scope>NUCLEOTIDE SEQUENCE [LARGE SCALE GENOMIC DNA]</scope>
</reference>
<evidence type="ECO:0000256" key="1">
    <source>
        <dbReference type="SAM" id="MobiDB-lite"/>
    </source>
</evidence>
<comment type="caution">
    <text evidence="2">The sequence shown here is derived from an EMBL/GenBank/DDBJ whole genome shotgun (WGS) entry which is preliminary data.</text>
</comment>
<accession>A0AAV4UYL2</accession>
<dbReference type="Proteomes" id="UP001054837">
    <property type="component" value="Unassembled WGS sequence"/>
</dbReference>